<organism evidence="2 3">
    <name type="scientific">Uliginosibacterium silvisoli</name>
    <dbReference type="NCBI Taxonomy" id="3114758"/>
    <lineage>
        <taxon>Bacteria</taxon>
        <taxon>Pseudomonadati</taxon>
        <taxon>Pseudomonadota</taxon>
        <taxon>Betaproteobacteria</taxon>
        <taxon>Rhodocyclales</taxon>
        <taxon>Zoogloeaceae</taxon>
        <taxon>Uliginosibacterium</taxon>
    </lineage>
</organism>
<evidence type="ECO:0000256" key="1">
    <source>
        <dbReference type="SAM" id="SignalP"/>
    </source>
</evidence>
<sequence length="926" mass="96487">MTGNLIKRAGAGSLIALHVASFPAWAAVCSANSGLGAVFSVMGDGQINLKNDGENGQCNPTFYNASQVNAKPGKLVMSGTDANKKNCQSYASAGDITSNTSKSLSLSGSSVDPRVLPTYVESSSAFDISFPNSGQIQYGNTLGGNANANGNGPYTLTLDGRTVAITKAGSVYTLPGGEYDQISISNGISVVFSAPVRIKRLSMNGCNGAGVTFAQDVEAALISQTNVNQIDWAAGCNVSTAGPGQTTLNVLGKSTVSSTTAFGLTLNGGPTCVNYTDCAAEKTWSNMDSQHPERLQINVYNGSLTTQGNFSLSAGVYVAEGDFNMGNGSPVTIVGEILAKNVIAQNNSQTKFFSKNTSVATPRTGAYSLTPPITEQVTQKDSLVYRALQKDLPGTSGHLQAFRLKDDSSQETTADWDAADVSASKMSSENRLSKLRTEASNWASASTGFVALSNTASGATLAQACAVNPTQDACRLTGDKRSATSMVGVPWRVTPMLLGDSVLFATDDGILYSVDKTNGNLNWGWIPGAVLAESQAALTSVPKKLMEAHPWGQIASVQVLEDDPTSSTGGKLLKTYVTGTALGGKLHFSIEVANDGKSLNRVVWLDSRSDEYSPGSAGNTNDGEAGWANGVYGRPYGGAAPLPAVMGGNKVAYVVGGKLVTRAVNAAATPTENTFSTGVDAPTAFNVTPTSNLLYVDDNAIYFGAGDGHVYKTTSAGRIEQATEGVEDLATQPAAVAASAVWYVNGTRIASASGNGLVLLAQTKYYVTAMRYFSDKWAVAWRTGINPGTKLGESSSDTNPTISVLATDNAYLSAPADIINGAVVLYYTKKPSECDIQGYVFGPLNVLDGTDAKGNSQFRLSDMTSLNNYVGKGDATGGAFTQFKGKRAILAGTGGDPGNLGDTAAIAPPASAYRERLNWRELTNFF</sequence>
<dbReference type="EMBL" id="JAYXHS010000001">
    <property type="protein sequence ID" value="MEC5384331.1"/>
    <property type="molecule type" value="Genomic_DNA"/>
</dbReference>
<dbReference type="SUPFAM" id="SSF50998">
    <property type="entry name" value="Quinoprotein alcohol dehydrogenase-like"/>
    <property type="match status" value="1"/>
</dbReference>
<feature type="signal peptide" evidence="1">
    <location>
        <begin position="1"/>
        <end position="26"/>
    </location>
</feature>
<reference evidence="2 3" key="1">
    <citation type="submission" date="2024-01" db="EMBL/GenBank/DDBJ databases">
        <title>Uliginosibacterium soil sp. nov.</title>
        <authorList>
            <person name="Lv Y."/>
        </authorList>
    </citation>
    <scope>NUCLEOTIDE SEQUENCE [LARGE SCALE GENOMIC DNA]</scope>
    <source>
        <strain evidence="2 3">H3</strain>
    </source>
</reference>
<protein>
    <submittedName>
        <fullName evidence="2">Uncharacterized protein</fullName>
    </submittedName>
</protein>
<keyword evidence="3" id="KW-1185">Reference proteome</keyword>
<accession>A0ABU6JY56</accession>
<dbReference type="InterPro" id="IPR011047">
    <property type="entry name" value="Quinoprotein_ADH-like_sf"/>
</dbReference>
<evidence type="ECO:0000313" key="2">
    <source>
        <dbReference type="EMBL" id="MEC5384331.1"/>
    </source>
</evidence>
<dbReference type="RefSeq" id="WP_327597311.1">
    <property type="nucleotide sequence ID" value="NZ_JAYXHS010000001.1"/>
</dbReference>
<dbReference type="Proteomes" id="UP001331561">
    <property type="component" value="Unassembled WGS sequence"/>
</dbReference>
<keyword evidence="1" id="KW-0732">Signal</keyword>
<comment type="caution">
    <text evidence="2">The sequence shown here is derived from an EMBL/GenBank/DDBJ whole genome shotgun (WGS) entry which is preliminary data.</text>
</comment>
<evidence type="ECO:0000313" key="3">
    <source>
        <dbReference type="Proteomes" id="UP001331561"/>
    </source>
</evidence>
<name>A0ABU6JY56_9RHOO</name>
<proteinExistence type="predicted"/>
<feature type="chain" id="PRO_5047338124" evidence="1">
    <location>
        <begin position="27"/>
        <end position="926"/>
    </location>
</feature>
<gene>
    <name evidence="2" type="ORF">VVD49_01280</name>
</gene>